<accession>A0A8S1A3W6</accession>
<comment type="caution">
    <text evidence="10">The sequence shown here is derived from an EMBL/GenBank/DDBJ whole genome shotgun (WGS) entry which is preliminary data.</text>
</comment>
<protein>
    <recommendedName>
        <fullName evidence="9">Alkaline ceramidase</fullName>
        <ecNumber evidence="9">3.5.1.-</ecNumber>
    </recommendedName>
</protein>
<dbReference type="Pfam" id="PF05875">
    <property type="entry name" value="Ceramidase"/>
    <property type="match status" value="1"/>
</dbReference>
<dbReference type="AlphaFoldDB" id="A0A8S1A3W6"/>
<feature type="binding site" evidence="7">
    <location>
        <position position="18"/>
    </location>
    <ligand>
        <name>Ca(2+)</name>
        <dbReference type="ChEBI" id="CHEBI:29108"/>
    </ligand>
</feature>
<dbReference type="EMBL" id="CADEBD010000309">
    <property type="protein sequence ID" value="CAB3241003.1"/>
    <property type="molecule type" value="Genomic_DNA"/>
</dbReference>
<dbReference type="OrthoDB" id="187171at2759"/>
<name>A0A8S1A3W6_ARCPL</name>
<feature type="binding site" evidence="7">
    <location>
        <position position="27"/>
    </location>
    <ligand>
        <name>Ca(2+)</name>
        <dbReference type="ChEBI" id="CHEBI:29108"/>
    </ligand>
</feature>
<dbReference type="Proteomes" id="UP000494106">
    <property type="component" value="Unassembled WGS sequence"/>
</dbReference>
<feature type="binding site" evidence="7">
    <location>
        <position position="16"/>
    </location>
    <ligand>
        <name>Ca(2+)</name>
        <dbReference type="ChEBI" id="CHEBI:29108"/>
    </ligand>
</feature>
<evidence type="ECO:0000256" key="2">
    <source>
        <dbReference type="ARBA" id="ARBA00009780"/>
    </source>
</evidence>
<keyword evidence="4 9" id="KW-0378">Hydrolase</keyword>
<dbReference type="GO" id="GO:0046872">
    <property type="term" value="F:metal ion binding"/>
    <property type="evidence" value="ECO:0007669"/>
    <property type="project" value="UniProtKB-KW"/>
</dbReference>
<evidence type="ECO:0000256" key="5">
    <source>
        <dbReference type="ARBA" id="ARBA00022989"/>
    </source>
</evidence>
<comment type="subcellular location">
    <subcellularLocation>
        <location evidence="1">Membrane</location>
        <topology evidence="1">Multi-pass membrane protein</topology>
    </subcellularLocation>
</comment>
<feature type="transmembrane region" description="Helical" evidence="9">
    <location>
        <begin position="90"/>
        <end position="109"/>
    </location>
</feature>
<evidence type="ECO:0000313" key="10">
    <source>
        <dbReference type="EMBL" id="CAB3241003.1"/>
    </source>
</evidence>
<keyword evidence="8" id="KW-0862">Zinc</keyword>
<comment type="function">
    <text evidence="9">Hydrolyzes the sphingolipid ceramide into sphingosine and free fatty acid.</text>
</comment>
<sequence length="269" mass="31015">MWSHLERGSSPVDWCESNYSISPMIAEFVNTVSNFLFFLFPPVLIHLFQEYSKFFNPAINVLWVLLMLVGVSSAYFHATLSLVGQLMDELAILWMFLAGLAILLPKRYFPAFFHGSRRRMALVSTSMGIVLMVCLIMHPAANAFALMTLTVPTLRILYTELIRVKCARVFRLGLRCSAVTLLAIFCWFMDRMFCDAWLSIDFPYMHGVWHVLSFIASYTMLVLFAFFNATEERPEQKPQLRYWPVNEFELGIPYVSIKDPCKKDSNLAI</sequence>
<dbReference type="PANTHER" id="PTHR46139">
    <property type="entry name" value="ALKALINE CERAMIDASE"/>
    <property type="match status" value="1"/>
</dbReference>
<feature type="binding site" evidence="8">
    <location>
        <position position="206"/>
    </location>
    <ligand>
        <name>Zn(2+)</name>
        <dbReference type="ChEBI" id="CHEBI:29105"/>
        <note>catalytic</note>
    </ligand>
</feature>
<dbReference type="InterPro" id="IPR008901">
    <property type="entry name" value="ACER"/>
</dbReference>
<feature type="transmembrane region" description="Helical" evidence="9">
    <location>
        <begin position="28"/>
        <end position="48"/>
    </location>
</feature>
<dbReference type="EC" id="3.5.1.-" evidence="9"/>
<keyword evidence="7" id="KW-0479">Metal-binding</keyword>
<organism evidence="10 13">
    <name type="scientific">Arctia plantaginis</name>
    <name type="common">Wood tiger moth</name>
    <name type="synonym">Phalaena plantaginis</name>
    <dbReference type="NCBI Taxonomy" id="874455"/>
    <lineage>
        <taxon>Eukaryota</taxon>
        <taxon>Metazoa</taxon>
        <taxon>Ecdysozoa</taxon>
        <taxon>Arthropoda</taxon>
        <taxon>Hexapoda</taxon>
        <taxon>Insecta</taxon>
        <taxon>Pterygota</taxon>
        <taxon>Neoptera</taxon>
        <taxon>Endopterygota</taxon>
        <taxon>Lepidoptera</taxon>
        <taxon>Glossata</taxon>
        <taxon>Ditrysia</taxon>
        <taxon>Noctuoidea</taxon>
        <taxon>Erebidae</taxon>
        <taxon>Arctiinae</taxon>
        <taxon>Arctia</taxon>
    </lineage>
</organism>
<dbReference type="PANTHER" id="PTHR46139:SF3">
    <property type="entry name" value="ALKALINE CERAMIDASE"/>
    <property type="match status" value="1"/>
</dbReference>
<dbReference type="EMBL" id="CADEBC010000586">
    <property type="protein sequence ID" value="CAB3256402.1"/>
    <property type="molecule type" value="Genomic_DNA"/>
</dbReference>
<feature type="binding site" evidence="7">
    <location>
        <position position="14"/>
    </location>
    <ligand>
        <name>Ca(2+)</name>
        <dbReference type="ChEBI" id="CHEBI:29108"/>
    </ligand>
</feature>
<keyword evidence="3 9" id="KW-0812">Transmembrane</keyword>
<evidence type="ECO:0000313" key="12">
    <source>
        <dbReference type="Proteomes" id="UP000494106"/>
    </source>
</evidence>
<comment type="similarity">
    <text evidence="2 9">Belongs to the alkaline ceramidase family.</text>
</comment>
<gene>
    <name evidence="11" type="ORF">APLA_LOCUS15389</name>
    <name evidence="10" type="ORF">APLA_LOCUS9351</name>
</gene>
<keyword evidence="7" id="KW-0106">Calcium</keyword>
<evidence type="ECO:0000256" key="7">
    <source>
        <dbReference type="PIRSR" id="PIRSR608901-1"/>
    </source>
</evidence>
<feature type="transmembrane region" description="Helical" evidence="9">
    <location>
        <begin position="60"/>
        <end position="78"/>
    </location>
</feature>
<evidence type="ECO:0000256" key="8">
    <source>
        <dbReference type="PIRSR" id="PIRSR608901-2"/>
    </source>
</evidence>
<evidence type="ECO:0000313" key="11">
    <source>
        <dbReference type="EMBL" id="CAB3256402.1"/>
    </source>
</evidence>
<keyword evidence="5 9" id="KW-1133">Transmembrane helix</keyword>
<feature type="binding site" evidence="8">
    <location>
        <position position="210"/>
    </location>
    <ligand>
        <name>Zn(2+)</name>
        <dbReference type="ChEBI" id="CHEBI:29105"/>
        <note>catalytic</note>
    </ligand>
</feature>
<evidence type="ECO:0000256" key="9">
    <source>
        <dbReference type="RuleBase" id="RU364079"/>
    </source>
</evidence>
<evidence type="ECO:0000256" key="3">
    <source>
        <dbReference type="ARBA" id="ARBA00022692"/>
    </source>
</evidence>
<keyword evidence="6 9" id="KW-0472">Membrane</keyword>
<feature type="binding site" evidence="7">
    <location>
        <position position="13"/>
    </location>
    <ligand>
        <name>Ca(2+)</name>
        <dbReference type="ChEBI" id="CHEBI:29108"/>
    </ligand>
</feature>
<evidence type="ECO:0000256" key="4">
    <source>
        <dbReference type="ARBA" id="ARBA00022801"/>
    </source>
</evidence>
<reference evidence="12 13" key="1">
    <citation type="submission" date="2020-04" db="EMBL/GenBank/DDBJ databases">
        <authorList>
            <person name="Wallbank WR R."/>
            <person name="Pardo Diaz C."/>
            <person name="Kozak K."/>
            <person name="Martin S."/>
            <person name="Jiggins C."/>
            <person name="Moest M."/>
            <person name="Warren A I."/>
            <person name="Byers J.R.P. K."/>
            <person name="Montejo-Kovacevich G."/>
            <person name="Yen C E."/>
        </authorList>
    </citation>
    <scope>NUCLEOTIDE SEQUENCE [LARGE SCALE GENOMIC DNA]</scope>
</reference>
<feature type="transmembrane region" description="Helical" evidence="9">
    <location>
        <begin position="121"/>
        <end position="138"/>
    </location>
</feature>
<evidence type="ECO:0000256" key="6">
    <source>
        <dbReference type="ARBA" id="ARBA00023136"/>
    </source>
</evidence>
<proteinExistence type="inferred from homology"/>
<dbReference type="GO" id="GO:0016020">
    <property type="term" value="C:membrane"/>
    <property type="evidence" value="ECO:0007669"/>
    <property type="project" value="UniProtKB-SubCell"/>
</dbReference>
<feature type="binding site" evidence="8">
    <location>
        <position position="77"/>
    </location>
    <ligand>
        <name>Zn(2+)</name>
        <dbReference type="ChEBI" id="CHEBI:29105"/>
        <note>catalytic</note>
    </ligand>
</feature>
<feature type="transmembrane region" description="Helical" evidence="9">
    <location>
        <begin position="144"/>
        <end position="162"/>
    </location>
</feature>
<dbReference type="Proteomes" id="UP000494256">
    <property type="component" value="Unassembled WGS sequence"/>
</dbReference>
<dbReference type="GO" id="GO:0016811">
    <property type="term" value="F:hydrolase activity, acting on carbon-nitrogen (but not peptide) bonds, in linear amides"/>
    <property type="evidence" value="ECO:0007669"/>
    <property type="project" value="InterPro"/>
</dbReference>
<keyword evidence="12" id="KW-1185">Reference proteome</keyword>
<evidence type="ECO:0000256" key="1">
    <source>
        <dbReference type="ARBA" id="ARBA00004141"/>
    </source>
</evidence>
<dbReference type="GO" id="GO:0046514">
    <property type="term" value="P:ceramide catabolic process"/>
    <property type="evidence" value="ECO:0007669"/>
    <property type="project" value="TreeGrafter"/>
</dbReference>
<feature type="transmembrane region" description="Helical" evidence="9">
    <location>
        <begin position="169"/>
        <end position="188"/>
    </location>
</feature>
<feature type="transmembrane region" description="Helical" evidence="9">
    <location>
        <begin position="208"/>
        <end position="227"/>
    </location>
</feature>
<comment type="cofactor">
    <cofactor evidence="8">
        <name>Zn(2+)</name>
        <dbReference type="ChEBI" id="CHEBI:29105"/>
    </cofactor>
</comment>
<keyword evidence="9" id="KW-0443">Lipid metabolism</keyword>
<evidence type="ECO:0000313" key="13">
    <source>
        <dbReference type="Proteomes" id="UP000494256"/>
    </source>
</evidence>